<dbReference type="PROSITE" id="PS50850">
    <property type="entry name" value="MFS"/>
    <property type="match status" value="1"/>
</dbReference>
<evidence type="ECO:0000256" key="3">
    <source>
        <dbReference type="ARBA" id="ARBA00022692"/>
    </source>
</evidence>
<dbReference type="KEGG" id="tet:TTHERM_01080450"/>
<gene>
    <name evidence="8" type="ORF">TTHERM_01080450</name>
</gene>
<dbReference type="AlphaFoldDB" id="Q22C25"/>
<accession>Q22C25</accession>
<feature type="transmembrane region" description="Helical" evidence="6">
    <location>
        <begin position="32"/>
        <end position="59"/>
    </location>
</feature>
<dbReference type="InterPro" id="IPR005828">
    <property type="entry name" value="MFS_sugar_transport-like"/>
</dbReference>
<feature type="transmembrane region" description="Helical" evidence="6">
    <location>
        <begin position="428"/>
        <end position="446"/>
    </location>
</feature>
<feature type="transmembrane region" description="Helical" evidence="6">
    <location>
        <begin position="331"/>
        <end position="352"/>
    </location>
</feature>
<feature type="transmembrane region" description="Helical" evidence="6">
    <location>
        <begin position="364"/>
        <end position="390"/>
    </location>
</feature>
<evidence type="ECO:0000313" key="9">
    <source>
        <dbReference type="Proteomes" id="UP000009168"/>
    </source>
</evidence>
<feature type="transmembrane region" description="Helical" evidence="6">
    <location>
        <begin position="101"/>
        <end position="124"/>
    </location>
</feature>
<dbReference type="InParanoid" id="Q22C25"/>
<feature type="transmembrane region" description="Helical" evidence="6">
    <location>
        <begin position="193"/>
        <end position="212"/>
    </location>
</feature>
<evidence type="ECO:0000256" key="2">
    <source>
        <dbReference type="ARBA" id="ARBA00022448"/>
    </source>
</evidence>
<feature type="transmembrane region" description="Helical" evidence="6">
    <location>
        <begin position="71"/>
        <end position="89"/>
    </location>
</feature>
<protein>
    <submittedName>
        <fullName evidence="8">MFS transporter</fullName>
    </submittedName>
</protein>
<evidence type="ECO:0000256" key="5">
    <source>
        <dbReference type="ARBA" id="ARBA00023136"/>
    </source>
</evidence>
<feature type="transmembrane region" description="Helical" evidence="6">
    <location>
        <begin position="396"/>
        <end position="416"/>
    </location>
</feature>
<dbReference type="EMBL" id="GG662470">
    <property type="protein sequence ID" value="EAR82837.3"/>
    <property type="molecule type" value="Genomic_DNA"/>
</dbReference>
<keyword evidence="9" id="KW-1185">Reference proteome</keyword>
<feature type="transmembrane region" description="Helical" evidence="6">
    <location>
        <begin position="452"/>
        <end position="469"/>
    </location>
</feature>
<keyword evidence="4 6" id="KW-1133">Transmembrane helix</keyword>
<evidence type="ECO:0000313" key="8">
    <source>
        <dbReference type="EMBL" id="EAR82837.3"/>
    </source>
</evidence>
<evidence type="ECO:0000259" key="7">
    <source>
        <dbReference type="PROSITE" id="PS50850"/>
    </source>
</evidence>
<feature type="transmembrane region" description="Helical" evidence="6">
    <location>
        <begin position="288"/>
        <end position="311"/>
    </location>
</feature>
<proteinExistence type="predicted"/>
<dbReference type="RefSeq" id="XP_001030500.3">
    <property type="nucleotide sequence ID" value="XM_001030500.3"/>
</dbReference>
<keyword evidence="3 6" id="KW-0812">Transmembrane</keyword>
<evidence type="ECO:0000256" key="4">
    <source>
        <dbReference type="ARBA" id="ARBA00022989"/>
    </source>
</evidence>
<evidence type="ECO:0000256" key="1">
    <source>
        <dbReference type="ARBA" id="ARBA00004141"/>
    </source>
</evidence>
<dbReference type="FunCoup" id="Q22C25">
    <property type="interactions" value="8"/>
</dbReference>
<dbReference type="PANTHER" id="PTHR23511:SF5">
    <property type="entry name" value="MAJOR FACILITATOR-TYPE TRANSPORTER HXNZ-RELATED"/>
    <property type="match status" value="1"/>
</dbReference>
<keyword evidence="5 6" id="KW-0472">Membrane</keyword>
<dbReference type="GO" id="GO:0016020">
    <property type="term" value="C:membrane"/>
    <property type="evidence" value="ECO:0007669"/>
    <property type="project" value="UniProtKB-SubCell"/>
</dbReference>
<feature type="transmembrane region" description="Helical" evidence="6">
    <location>
        <begin position="130"/>
        <end position="146"/>
    </location>
</feature>
<dbReference type="InterPro" id="IPR005829">
    <property type="entry name" value="Sugar_transporter_CS"/>
</dbReference>
<name>Q22C25_TETTS</name>
<dbReference type="InterPro" id="IPR036259">
    <property type="entry name" value="MFS_trans_sf"/>
</dbReference>
<sequence>MEQQLIENKNNKHNTVFDDFLENRIKHGWAQILIASSFYIIWLCDGGESLIVAFVLPIIKKEWSLTDSQMSLVGSLIFLGWGIGAIACGQFSDRFGRRKTMIYGCFFQFVFGFLSTFCTGYMQFLLLRGLFGFANGLVNPLTSTYISEIVPKSNRGRFFVHVFNAFPIGEIIIVIFAAIFFSSLDSGNWRALLFIGSIPGLLAFLSSIYYLIESPRYQLCCTSNTSEEVFANLNYMGKLNNEQFEPITQTEKEYLKEWGKQNYKIQEKKIGDIKELFRGKNYLLTLKLMMMWFSLSFVYYGIVFILPLMILQMRKEEGFESNESESKSMDFFGIFLACFAEIPSNMLAFYTIENPKFGRKNSMIICYGICSICCILCYFNASLSGFFFFLVGCVKFFINFSFCTIFPFTAEVYITALRTTGIGVNNSVCRFGGVIMPWISILLLEVGVTGPFIAFAIISALSALSAYTIEKDTTNINLDTYNNDENDLDQTMIQEMNKL</sequence>
<comment type="subcellular location">
    <subcellularLocation>
        <location evidence="1">Membrane</location>
        <topology evidence="1">Multi-pass membrane protein</topology>
    </subcellularLocation>
</comment>
<dbReference type="Proteomes" id="UP000009168">
    <property type="component" value="Unassembled WGS sequence"/>
</dbReference>
<dbReference type="Pfam" id="PF00083">
    <property type="entry name" value="Sugar_tr"/>
    <property type="match status" value="1"/>
</dbReference>
<dbReference type="InterPro" id="IPR020846">
    <property type="entry name" value="MFS_dom"/>
</dbReference>
<dbReference type="Gene3D" id="1.20.1250.20">
    <property type="entry name" value="MFS general substrate transporter like domains"/>
    <property type="match status" value="1"/>
</dbReference>
<dbReference type="GeneID" id="7845394"/>
<dbReference type="STRING" id="312017.Q22C25"/>
<organism evidence="8 9">
    <name type="scientific">Tetrahymena thermophila (strain SB210)</name>
    <dbReference type="NCBI Taxonomy" id="312017"/>
    <lineage>
        <taxon>Eukaryota</taxon>
        <taxon>Sar</taxon>
        <taxon>Alveolata</taxon>
        <taxon>Ciliophora</taxon>
        <taxon>Intramacronucleata</taxon>
        <taxon>Oligohymenophorea</taxon>
        <taxon>Hymenostomatida</taxon>
        <taxon>Tetrahymenina</taxon>
        <taxon>Tetrahymenidae</taxon>
        <taxon>Tetrahymena</taxon>
    </lineage>
</organism>
<dbReference type="PROSITE" id="PS00217">
    <property type="entry name" value="SUGAR_TRANSPORT_2"/>
    <property type="match status" value="1"/>
</dbReference>
<evidence type="ECO:0000256" key="6">
    <source>
        <dbReference type="SAM" id="Phobius"/>
    </source>
</evidence>
<dbReference type="HOGENOM" id="CLU_311590_0_0_1"/>
<keyword evidence="2" id="KW-0813">Transport</keyword>
<dbReference type="GO" id="GO:0022857">
    <property type="term" value="F:transmembrane transporter activity"/>
    <property type="evidence" value="ECO:0007669"/>
    <property type="project" value="InterPro"/>
</dbReference>
<dbReference type="SUPFAM" id="SSF103473">
    <property type="entry name" value="MFS general substrate transporter"/>
    <property type="match status" value="1"/>
</dbReference>
<dbReference type="eggNOG" id="KOG0253">
    <property type="taxonomic scope" value="Eukaryota"/>
</dbReference>
<reference evidence="9" key="1">
    <citation type="journal article" date="2006" name="PLoS Biol.">
        <title>Macronuclear genome sequence of the ciliate Tetrahymena thermophila, a model eukaryote.</title>
        <authorList>
            <person name="Eisen J.A."/>
            <person name="Coyne R.S."/>
            <person name="Wu M."/>
            <person name="Wu D."/>
            <person name="Thiagarajan M."/>
            <person name="Wortman J.R."/>
            <person name="Badger J.H."/>
            <person name="Ren Q."/>
            <person name="Amedeo P."/>
            <person name="Jones K.M."/>
            <person name="Tallon L.J."/>
            <person name="Delcher A.L."/>
            <person name="Salzberg S.L."/>
            <person name="Silva J.C."/>
            <person name="Haas B.J."/>
            <person name="Majoros W.H."/>
            <person name="Farzad M."/>
            <person name="Carlton J.M."/>
            <person name="Smith R.K. Jr."/>
            <person name="Garg J."/>
            <person name="Pearlman R.E."/>
            <person name="Karrer K.M."/>
            <person name="Sun L."/>
            <person name="Manning G."/>
            <person name="Elde N.C."/>
            <person name="Turkewitz A.P."/>
            <person name="Asai D.J."/>
            <person name="Wilkes D.E."/>
            <person name="Wang Y."/>
            <person name="Cai H."/>
            <person name="Collins K."/>
            <person name="Stewart B.A."/>
            <person name="Lee S.R."/>
            <person name="Wilamowska K."/>
            <person name="Weinberg Z."/>
            <person name="Ruzzo W.L."/>
            <person name="Wloga D."/>
            <person name="Gaertig J."/>
            <person name="Frankel J."/>
            <person name="Tsao C.-C."/>
            <person name="Gorovsky M.A."/>
            <person name="Keeling P.J."/>
            <person name="Waller R.F."/>
            <person name="Patron N.J."/>
            <person name="Cherry J.M."/>
            <person name="Stover N.A."/>
            <person name="Krieger C.J."/>
            <person name="del Toro C."/>
            <person name="Ryder H.F."/>
            <person name="Williamson S.C."/>
            <person name="Barbeau R.A."/>
            <person name="Hamilton E.P."/>
            <person name="Orias E."/>
        </authorList>
    </citation>
    <scope>NUCLEOTIDE SEQUENCE [LARGE SCALE GENOMIC DNA]</scope>
    <source>
        <strain evidence="9">SB210</strain>
    </source>
</reference>
<dbReference type="PANTHER" id="PTHR23511">
    <property type="entry name" value="SYNAPTIC VESICLE GLYCOPROTEIN 2"/>
    <property type="match status" value="1"/>
</dbReference>
<feature type="domain" description="Major facilitator superfamily (MFS) profile" evidence="7">
    <location>
        <begin position="34"/>
        <end position="474"/>
    </location>
</feature>
<dbReference type="OrthoDB" id="311967at2759"/>
<feature type="transmembrane region" description="Helical" evidence="6">
    <location>
        <begin position="158"/>
        <end position="181"/>
    </location>
</feature>